<feature type="transmembrane region" description="Helical" evidence="9">
    <location>
        <begin position="112"/>
        <end position="137"/>
    </location>
</feature>
<dbReference type="InterPro" id="IPR003010">
    <property type="entry name" value="C-N_Hydrolase"/>
</dbReference>
<keyword evidence="8 9" id="KW-0012">Acyltransferase</keyword>
<dbReference type="GO" id="GO:0016746">
    <property type="term" value="F:acyltransferase activity"/>
    <property type="evidence" value="ECO:0007669"/>
    <property type="project" value="UniProtKB-KW"/>
</dbReference>
<dbReference type="InterPro" id="IPR036526">
    <property type="entry name" value="C-N_Hydrolase_sf"/>
</dbReference>
<comment type="pathway">
    <text evidence="9">Protein modification; lipoprotein biosynthesis (N-acyl transfer).</text>
</comment>
<feature type="transmembrane region" description="Helical" evidence="9">
    <location>
        <begin position="83"/>
        <end position="106"/>
    </location>
</feature>
<evidence type="ECO:0000256" key="5">
    <source>
        <dbReference type="ARBA" id="ARBA00022692"/>
    </source>
</evidence>
<dbReference type="Pfam" id="PF00795">
    <property type="entry name" value="CN_hydrolase"/>
    <property type="match status" value="1"/>
</dbReference>
<protein>
    <recommendedName>
        <fullName evidence="9">Apolipoprotein N-acyltransferase</fullName>
        <shortName evidence="9">ALP N-acyltransferase</shortName>
        <ecNumber evidence="9">2.3.1.269</ecNumber>
    </recommendedName>
</protein>
<gene>
    <name evidence="9 11" type="primary">lnt</name>
    <name evidence="11" type="ORF">ACFQPS_04030</name>
</gene>
<evidence type="ECO:0000256" key="6">
    <source>
        <dbReference type="ARBA" id="ARBA00022989"/>
    </source>
</evidence>
<name>A0ABW2KS76_9PROT</name>
<organism evidence="11 12">
    <name type="scientific">Rhodocista pekingensis</name>
    <dbReference type="NCBI Taxonomy" id="201185"/>
    <lineage>
        <taxon>Bacteria</taxon>
        <taxon>Pseudomonadati</taxon>
        <taxon>Pseudomonadota</taxon>
        <taxon>Alphaproteobacteria</taxon>
        <taxon>Rhodospirillales</taxon>
        <taxon>Azospirillaceae</taxon>
        <taxon>Rhodocista</taxon>
    </lineage>
</organism>
<evidence type="ECO:0000259" key="10">
    <source>
        <dbReference type="PROSITE" id="PS50263"/>
    </source>
</evidence>
<sequence>MTDRLTVPAAGAPLGDRAVRFVRALPALAGWRRYAIAFAAGAAAVPALPPAHLVPLLWLAFPVLVLLLRGAERDGGLLRGRAFWTGWWFGFGHFVFGLYWISVALWTDIGRWWWAVPVAVCGLPALLAFFPALAALLHGWLRVRLRLTGVTEALAFAVAWAVLEWLRGHAATGFPWNLTGYAWTGVLPVLQSVSVVGIYGLSLLTVAAAAVATTLAEGRWRPPAVALLLLAVLAAWGGWRMAGTEGRRVEGVVLRLVQPAIPQTLKWDREAREDNLRRHLELSAAPGRERVTHVVWPETAVPFFPERDGWVTQVIARAAPPDGLLLTGIPRLGMRDGAYTVTNSMVAVDPAGAIVASFDKFHLVPFGEYLPFRFLLPAGMQAVAAVGMDTSPGPGPRTLALPGLPPFSPLICYEVIFPAAVTPAPSLPGPRPAWLLNLTNDAWYGETAGPHQHWAIALTRAVEEGVPLVRAANTGISGVVDPYGRTVGRLALGSAGVLDAALPAAHEGPTPYVQYGDWFFVLTILSMLIPIGFFARKT</sequence>
<keyword evidence="7 9" id="KW-0472">Membrane</keyword>
<keyword evidence="5 9" id="KW-0812">Transmembrane</keyword>
<feature type="transmembrane region" description="Helical" evidence="9">
    <location>
        <begin position="224"/>
        <end position="242"/>
    </location>
</feature>
<proteinExistence type="inferred from homology"/>
<dbReference type="HAMAP" id="MF_01148">
    <property type="entry name" value="Lnt"/>
    <property type="match status" value="1"/>
</dbReference>
<evidence type="ECO:0000256" key="2">
    <source>
        <dbReference type="ARBA" id="ARBA00010065"/>
    </source>
</evidence>
<evidence type="ECO:0000256" key="9">
    <source>
        <dbReference type="HAMAP-Rule" id="MF_01148"/>
    </source>
</evidence>
<feature type="domain" description="CN hydrolase" evidence="10">
    <location>
        <begin position="257"/>
        <end position="504"/>
    </location>
</feature>
<dbReference type="Gene3D" id="3.60.110.10">
    <property type="entry name" value="Carbon-nitrogen hydrolase"/>
    <property type="match status" value="1"/>
</dbReference>
<dbReference type="Proteomes" id="UP001596456">
    <property type="component" value="Unassembled WGS sequence"/>
</dbReference>
<comment type="similarity">
    <text evidence="2 9">Belongs to the CN hydrolase family. Apolipoprotein N-acyltransferase subfamily.</text>
</comment>
<evidence type="ECO:0000256" key="1">
    <source>
        <dbReference type="ARBA" id="ARBA00004651"/>
    </source>
</evidence>
<comment type="function">
    <text evidence="9">Catalyzes the phospholipid dependent N-acylation of the N-terminal cysteine of apolipoprotein, the last step in lipoprotein maturation.</text>
</comment>
<comment type="catalytic activity">
    <reaction evidence="9">
        <text>N-terminal S-1,2-diacyl-sn-glyceryl-L-cysteinyl-[lipoprotein] + a glycerophospholipid = N-acyl-S-1,2-diacyl-sn-glyceryl-L-cysteinyl-[lipoprotein] + a 2-acyl-sn-glycero-3-phospholipid + H(+)</text>
        <dbReference type="Rhea" id="RHEA:48228"/>
        <dbReference type="Rhea" id="RHEA-COMP:14681"/>
        <dbReference type="Rhea" id="RHEA-COMP:14684"/>
        <dbReference type="ChEBI" id="CHEBI:15378"/>
        <dbReference type="ChEBI" id="CHEBI:136912"/>
        <dbReference type="ChEBI" id="CHEBI:140656"/>
        <dbReference type="ChEBI" id="CHEBI:140657"/>
        <dbReference type="ChEBI" id="CHEBI:140660"/>
        <dbReference type="EC" id="2.3.1.269"/>
    </reaction>
</comment>
<evidence type="ECO:0000256" key="8">
    <source>
        <dbReference type="ARBA" id="ARBA00023315"/>
    </source>
</evidence>
<dbReference type="InterPro" id="IPR004563">
    <property type="entry name" value="Apolipo_AcylTrfase"/>
</dbReference>
<keyword evidence="4 9" id="KW-0808">Transferase</keyword>
<dbReference type="CDD" id="cd07571">
    <property type="entry name" value="ALP_N-acyl_transferase"/>
    <property type="match status" value="1"/>
</dbReference>
<feature type="transmembrane region" description="Helical" evidence="9">
    <location>
        <begin position="186"/>
        <end position="212"/>
    </location>
</feature>
<dbReference type="PROSITE" id="PS50263">
    <property type="entry name" value="CN_HYDROLASE"/>
    <property type="match status" value="1"/>
</dbReference>
<dbReference type="SUPFAM" id="SSF56317">
    <property type="entry name" value="Carbon-nitrogen hydrolase"/>
    <property type="match status" value="1"/>
</dbReference>
<keyword evidence="3 9" id="KW-1003">Cell membrane</keyword>
<keyword evidence="12" id="KW-1185">Reference proteome</keyword>
<dbReference type="RefSeq" id="WP_377356656.1">
    <property type="nucleotide sequence ID" value="NZ_JBHTCM010000005.1"/>
</dbReference>
<feature type="transmembrane region" description="Helical" evidence="9">
    <location>
        <begin position="53"/>
        <end position="71"/>
    </location>
</feature>
<comment type="caution">
    <text evidence="11">The sequence shown here is derived from an EMBL/GenBank/DDBJ whole genome shotgun (WGS) entry which is preliminary data.</text>
</comment>
<dbReference type="PANTHER" id="PTHR38686">
    <property type="entry name" value="APOLIPOPROTEIN N-ACYLTRANSFERASE"/>
    <property type="match status" value="1"/>
</dbReference>
<evidence type="ECO:0000313" key="11">
    <source>
        <dbReference type="EMBL" id="MFC7332319.1"/>
    </source>
</evidence>
<reference evidence="12" key="1">
    <citation type="journal article" date="2019" name="Int. J. Syst. Evol. Microbiol.">
        <title>The Global Catalogue of Microorganisms (GCM) 10K type strain sequencing project: providing services to taxonomists for standard genome sequencing and annotation.</title>
        <authorList>
            <consortium name="The Broad Institute Genomics Platform"/>
            <consortium name="The Broad Institute Genome Sequencing Center for Infectious Disease"/>
            <person name="Wu L."/>
            <person name="Ma J."/>
        </authorList>
    </citation>
    <scope>NUCLEOTIDE SEQUENCE [LARGE SCALE GENOMIC DNA]</scope>
    <source>
        <strain evidence="12">CGMCC 1.16275</strain>
    </source>
</reference>
<accession>A0ABW2KS76</accession>
<dbReference type="NCBIfam" id="TIGR00546">
    <property type="entry name" value="lnt"/>
    <property type="match status" value="1"/>
</dbReference>
<comment type="subcellular location">
    <subcellularLocation>
        <location evidence="1 9">Cell membrane</location>
        <topology evidence="1 9">Multi-pass membrane protein</topology>
    </subcellularLocation>
</comment>
<dbReference type="PANTHER" id="PTHR38686:SF1">
    <property type="entry name" value="APOLIPOPROTEIN N-ACYLTRANSFERASE"/>
    <property type="match status" value="1"/>
</dbReference>
<dbReference type="InterPro" id="IPR045378">
    <property type="entry name" value="LNT_N"/>
</dbReference>
<keyword evidence="6 9" id="KW-1133">Transmembrane helix</keyword>
<dbReference type="EMBL" id="JBHTCM010000005">
    <property type="protein sequence ID" value="MFC7332319.1"/>
    <property type="molecule type" value="Genomic_DNA"/>
</dbReference>
<dbReference type="Pfam" id="PF20154">
    <property type="entry name" value="LNT_N"/>
    <property type="match status" value="1"/>
</dbReference>
<feature type="transmembrane region" description="Helical" evidence="9">
    <location>
        <begin position="518"/>
        <end position="535"/>
    </location>
</feature>
<evidence type="ECO:0000256" key="4">
    <source>
        <dbReference type="ARBA" id="ARBA00022679"/>
    </source>
</evidence>
<evidence type="ECO:0000256" key="3">
    <source>
        <dbReference type="ARBA" id="ARBA00022475"/>
    </source>
</evidence>
<evidence type="ECO:0000256" key="7">
    <source>
        <dbReference type="ARBA" id="ARBA00023136"/>
    </source>
</evidence>
<evidence type="ECO:0000313" key="12">
    <source>
        <dbReference type="Proteomes" id="UP001596456"/>
    </source>
</evidence>
<feature type="transmembrane region" description="Helical" evidence="9">
    <location>
        <begin position="149"/>
        <end position="166"/>
    </location>
</feature>
<dbReference type="EC" id="2.3.1.269" evidence="9"/>